<dbReference type="CDD" id="cd05232">
    <property type="entry name" value="UDP_G4E_4_SDR_e"/>
    <property type="match status" value="1"/>
</dbReference>
<dbReference type="KEGG" id="pmy:Pmen_1874"/>
<dbReference type="PANTHER" id="PTHR48079:SF6">
    <property type="entry name" value="NAD(P)-BINDING DOMAIN-CONTAINING PROTEIN-RELATED"/>
    <property type="match status" value="1"/>
</dbReference>
<dbReference type="InterPro" id="IPR001509">
    <property type="entry name" value="Epimerase_deHydtase"/>
</dbReference>
<evidence type="ECO:0000259" key="1">
    <source>
        <dbReference type="Pfam" id="PF01370"/>
    </source>
</evidence>
<evidence type="ECO:0000313" key="2">
    <source>
        <dbReference type="EMBL" id="ABP84637.1"/>
    </source>
</evidence>
<dbReference type="Pfam" id="PF01370">
    <property type="entry name" value="Epimerase"/>
    <property type="match status" value="1"/>
</dbReference>
<proteinExistence type="predicted"/>
<dbReference type="InterPro" id="IPR051783">
    <property type="entry name" value="NAD(P)-dependent_oxidoreduct"/>
</dbReference>
<dbReference type="STRING" id="399739.Pmen_1874"/>
<dbReference type="EMBL" id="CP000680">
    <property type="protein sequence ID" value="ABP84637.1"/>
    <property type="molecule type" value="Genomic_DNA"/>
</dbReference>
<feature type="domain" description="NAD-dependent epimerase/dehydratase" evidence="1">
    <location>
        <begin position="3"/>
        <end position="226"/>
    </location>
</feature>
<dbReference type="GO" id="GO:0005737">
    <property type="term" value="C:cytoplasm"/>
    <property type="evidence" value="ECO:0007669"/>
    <property type="project" value="TreeGrafter"/>
</dbReference>
<sequence length="320" mass="34831">MRVLLTGASGFVGRAVQARLLVDGVHRLRCAQRKAPITPVVGVEYCQAPSLEAEADWSLALAGVDAVIHCAARVHVMHEQAADPLAEFRRANVVGTLRLARQAVAAGVRRFVFVSSIKVNGEQTLPGQAYRADDISNATDPYGISKREAEDELLALAAETGLEVVIVRPPLIYGPGVKANFLSMMRWLQRGVPLPFGAIDNRRSLVALDNLVDLLVVCLTHPAASGQRFLVSDGEDLSTTELLRRLSAALGRPARLLPVPQALITQAAIMLGRRQLSQRLCGSLQINMDKTRERLDWTPPFTVDQALAKTAAHYLKELSR</sequence>
<dbReference type="AlphaFoldDB" id="A4XTH1"/>
<name>A4XTH1_ECTM1</name>
<dbReference type="PANTHER" id="PTHR48079">
    <property type="entry name" value="PROTEIN YEEZ"/>
    <property type="match status" value="1"/>
</dbReference>
<dbReference type="Gene3D" id="3.40.50.720">
    <property type="entry name" value="NAD(P)-binding Rossmann-like Domain"/>
    <property type="match status" value="1"/>
</dbReference>
<accession>A4XTH1</accession>
<organism evidence="2">
    <name type="scientific">Ectopseudomonas mendocina (strain ymp)</name>
    <name type="common">Pseudomonas mendocina</name>
    <dbReference type="NCBI Taxonomy" id="399739"/>
    <lineage>
        <taxon>Bacteria</taxon>
        <taxon>Pseudomonadati</taxon>
        <taxon>Pseudomonadota</taxon>
        <taxon>Gammaproteobacteria</taxon>
        <taxon>Pseudomonadales</taxon>
        <taxon>Pseudomonadaceae</taxon>
        <taxon>Ectopseudomonas</taxon>
    </lineage>
</organism>
<dbReference type="SUPFAM" id="SSF51735">
    <property type="entry name" value="NAD(P)-binding Rossmann-fold domains"/>
    <property type="match status" value="1"/>
</dbReference>
<dbReference type="eggNOG" id="COG0451">
    <property type="taxonomic scope" value="Bacteria"/>
</dbReference>
<dbReference type="HOGENOM" id="CLU_007383_6_1_6"/>
<gene>
    <name evidence="2" type="ordered locus">Pmen_1874</name>
</gene>
<dbReference type="InterPro" id="IPR036291">
    <property type="entry name" value="NAD(P)-bd_dom_sf"/>
</dbReference>
<protein>
    <submittedName>
        <fullName evidence="2">NAD-dependent epimerase/dehydratase</fullName>
    </submittedName>
</protein>
<dbReference type="GO" id="GO:0004029">
    <property type="term" value="F:aldehyde dehydrogenase (NAD+) activity"/>
    <property type="evidence" value="ECO:0007669"/>
    <property type="project" value="TreeGrafter"/>
</dbReference>
<reference evidence="2" key="1">
    <citation type="submission" date="2007-04" db="EMBL/GenBank/DDBJ databases">
        <title>Complete sequence of Pseudomonas mendocina ymp.</title>
        <authorList>
            <consortium name="US DOE Joint Genome Institute"/>
            <person name="Copeland A."/>
            <person name="Lucas S."/>
            <person name="Lapidus A."/>
            <person name="Barry K."/>
            <person name="Glavina del Rio T."/>
            <person name="Dalin E."/>
            <person name="Tice H."/>
            <person name="Pitluck S."/>
            <person name="Kiss H."/>
            <person name="Brettin T."/>
            <person name="Detter J.C."/>
            <person name="Bruce D."/>
            <person name="Han C."/>
            <person name="Schmutz J."/>
            <person name="Larimer F."/>
            <person name="Land M."/>
            <person name="Hauser L."/>
            <person name="Kyrpides N."/>
            <person name="Mikhailova N."/>
            <person name="Hersman L."/>
            <person name="Dubois J."/>
            <person name="Maurice P."/>
            <person name="Richardson P."/>
        </authorList>
    </citation>
    <scope>NUCLEOTIDE SEQUENCE [LARGE SCALE GENOMIC DNA]</scope>
    <source>
        <strain evidence="2">Ymp</strain>
    </source>
</reference>